<name>A0A0N0XV12_9ACTN</name>
<accession>A0A0N0XV12</accession>
<sequence length="85" mass="9550">MHVCPAVSRLVILDCCYSGRAFRGHLGALRHHLLDEGRGDREQEVFLREWTAARRPPARLPPPSARQQQTDAVPGGRDRARAALR</sequence>
<dbReference type="AlphaFoldDB" id="A0A0N0XV12"/>
<organism evidence="2 3">
    <name type="scientific">Streptomyces chattanoogensis</name>
    <dbReference type="NCBI Taxonomy" id="66876"/>
    <lineage>
        <taxon>Bacteria</taxon>
        <taxon>Bacillati</taxon>
        <taxon>Actinomycetota</taxon>
        <taxon>Actinomycetes</taxon>
        <taxon>Kitasatosporales</taxon>
        <taxon>Streptomycetaceae</taxon>
        <taxon>Streptomyces</taxon>
    </lineage>
</organism>
<feature type="compositionally biased region" description="Basic and acidic residues" evidence="1">
    <location>
        <begin position="76"/>
        <end position="85"/>
    </location>
</feature>
<reference evidence="3" key="1">
    <citation type="submission" date="2015-07" db="EMBL/GenBank/DDBJ databases">
        <authorList>
            <person name="Ju K.-S."/>
            <person name="Doroghazi J.R."/>
            <person name="Metcalf W.W."/>
        </authorList>
    </citation>
    <scope>NUCLEOTIDE SEQUENCE [LARGE SCALE GENOMIC DNA]</scope>
    <source>
        <strain evidence="3">NRRL ISP-5002</strain>
    </source>
</reference>
<dbReference type="PATRIC" id="fig|66876.3.peg.5499"/>
<comment type="caution">
    <text evidence="2">The sequence shown here is derived from an EMBL/GenBank/DDBJ whole genome shotgun (WGS) entry which is preliminary data.</text>
</comment>
<evidence type="ECO:0000313" key="3">
    <source>
        <dbReference type="Proteomes" id="UP000037982"/>
    </source>
</evidence>
<keyword evidence="3" id="KW-1185">Reference proteome</keyword>
<evidence type="ECO:0000256" key="1">
    <source>
        <dbReference type="SAM" id="MobiDB-lite"/>
    </source>
</evidence>
<gene>
    <name evidence="2" type="ORF">ADL29_25090</name>
</gene>
<protein>
    <submittedName>
        <fullName evidence="2">Uncharacterized protein</fullName>
    </submittedName>
</protein>
<proteinExistence type="predicted"/>
<feature type="region of interest" description="Disordered" evidence="1">
    <location>
        <begin position="53"/>
        <end position="85"/>
    </location>
</feature>
<dbReference type="RefSeq" id="WP_053925852.1">
    <property type="nucleotide sequence ID" value="NZ_LGKG01000150.1"/>
</dbReference>
<evidence type="ECO:0000313" key="2">
    <source>
        <dbReference type="EMBL" id="KPC61237.1"/>
    </source>
</evidence>
<dbReference type="EMBL" id="LGKG01000150">
    <property type="protein sequence ID" value="KPC61237.1"/>
    <property type="molecule type" value="Genomic_DNA"/>
</dbReference>
<dbReference type="Proteomes" id="UP000037982">
    <property type="component" value="Unassembled WGS sequence"/>
</dbReference>